<dbReference type="InterPro" id="IPR002797">
    <property type="entry name" value="Polysacc_synth"/>
</dbReference>
<dbReference type="PANTHER" id="PTHR30250:SF11">
    <property type="entry name" value="O-ANTIGEN TRANSPORTER-RELATED"/>
    <property type="match status" value="1"/>
</dbReference>
<name>A0A1G2C9F6_9BACT</name>
<dbReference type="Pfam" id="PF01943">
    <property type="entry name" value="Polysacc_synt"/>
    <property type="match status" value="1"/>
</dbReference>
<keyword evidence="5 6" id="KW-0472">Membrane</keyword>
<dbReference type="Proteomes" id="UP000176349">
    <property type="component" value="Unassembled WGS sequence"/>
</dbReference>
<gene>
    <name evidence="7" type="ORF">A2128_01630</name>
</gene>
<keyword evidence="4 6" id="KW-1133">Transmembrane helix</keyword>
<evidence type="ECO:0000256" key="5">
    <source>
        <dbReference type="ARBA" id="ARBA00023136"/>
    </source>
</evidence>
<comment type="caution">
    <text evidence="7">The sequence shown here is derived from an EMBL/GenBank/DDBJ whole genome shotgun (WGS) entry which is preliminary data.</text>
</comment>
<evidence type="ECO:0000256" key="1">
    <source>
        <dbReference type="ARBA" id="ARBA00004651"/>
    </source>
</evidence>
<evidence type="ECO:0000256" key="4">
    <source>
        <dbReference type="ARBA" id="ARBA00022989"/>
    </source>
</evidence>
<dbReference type="PANTHER" id="PTHR30250">
    <property type="entry name" value="PST FAMILY PREDICTED COLANIC ACID TRANSPORTER"/>
    <property type="match status" value="1"/>
</dbReference>
<feature type="transmembrane region" description="Helical" evidence="6">
    <location>
        <begin position="93"/>
        <end position="115"/>
    </location>
</feature>
<feature type="transmembrane region" description="Helical" evidence="6">
    <location>
        <begin position="343"/>
        <end position="364"/>
    </location>
</feature>
<accession>A0A1G2C9F6</accession>
<feature type="transmembrane region" description="Helical" evidence="6">
    <location>
        <begin position="371"/>
        <end position="389"/>
    </location>
</feature>
<evidence type="ECO:0000256" key="6">
    <source>
        <dbReference type="SAM" id="Phobius"/>
    </source>
</evidence>
<feature type="transmembrane region" description="Helical" evidence="6">
    <location>
        <begin position="307"/>
        <end position="331"/>
    </location>
</feature>
<evidence type="ECO:0000256" key="2">
    <source>
        <dbReference type="ARBA" id="ARBA00022475"/>
    </source>
</evidence>
<evidence type="ECO:0000256" key="3">
    <source>
        <dbReference type="ARBA" id="ARBA00022692"/>
    </source>
</evidence>
<feature type="transmembrane region" description="Helical" evidence="6">
    <location>
        <begin position="121"/>
        <end position="138"/>
    </location>
</feature>
<comment type="subcellular location">
    <subcellularLocation>
        <location evidence="1">Cell membrane</location>
        <topology evidence="1">Multi-pass membrane protein</topology>
    </subcellularLocation>
</comment>
<dbReference type="InterPro" id="IPR050833">
    <property type="entry name" value="Poly_Biosynth_Transport"/>
</dbReference>
<feature type="transmembrane region" description="Helical" evidence="6">
    <location>
        <begin position="269"/>
        <end position="286"/>
    </location>
</feature>
<evidence type="ECO:0000313" key="7">
    <source>
        <dbReference type="EMBL" id="OGY97409.1"/>
    </source>
</evidence>
<proteinExistence type="predicted"/>
<dbReference type="EMBL" id="MHKV01000012">
    <property type="protein sequence ID" value="OGY97409.1"/>
    <property type="molecule type" value="Genomic_DNA"/>
</dbReference>
<feature type="transmembrane region" description="Helical" evidence="6">
    <location>
        <begin position="159"/>
        <end position="179"/>
    </location>
</feature>
<feature type="transmembrane region" description="Helical" evidence="6">
    <location>
        <begin position="57"/>
        <end position="81"/>
    </location>
</feature>
<feature type="transmembrane region" description="Helical" evidence="6">
    <location>
        <begin position="433"/>
        <end position="450"/>
    </location>
</feature>
<dbReference type="AlphaFoldDB" id="A0A1G2C9F6"/>
<reference evidence="7 8" key="1">
    <citation type="journal article" date="2016" name="Nat. Commun.">
        <title>Thousands of microbial genomes shed light on interconnected biogeochemical processes in an aquifer system.</title>
        <authorList>
            <person name="Anantharaman K."/>
            <person name="Brown C.T."/>
            <person name="Hug L.A."/>
            <person name="Sharon I."/>
            <person name="Castelle C.J."/>
            <person name="Probst A.J."/>
            <person name="Thomas B.C."/>
            <person name="Singh A."/>
            <person name="Wilkins M.J."/>
            <person name="Karaoz U."/>
            <person name="Brodie E.L."/>
            <person name="Williams K.H."/>
            <person name="Hubbard S.S."/>
            <person name="Banfield J.F."/>
        </authorList>
    </citation>
    <scope>NUCLEOTIDE SEQUENCE [LARGE SCALE GENOMIC DNA]</scope>
</reference>
<keyword evidence="3 6" id="KW-0812">Transmembrane</keyword>
<sequence>MTFSKVKSFLFQNQTLRQTVLKNAFWLTVSHAAGRLLRAAVVIYAARLLGASSWGAFSYALSLSAFLTIFSDIGITGLVTREASRSVELRQKYLATAFAIKTTLLVVLIAAFLLLAPLLTGLPEVLALLPVVAALTAFDSLRDLASSIARATERLELEAFVNVFTNAAIVSLGIVFLLASPTSLSLAFAYALGSALGLIAYSIVLRDYFLALLRAFSRELVKPILVSAWPFGLLGLMGAVMINTDVIMVSFFRSIEEVGFYSAAQKPAQLLYILPGLLAVPLFPAMSRLAKEGAAQLRGIFEKAMHAMLAAALPLSIGGVLYAPAIINLLYGQEYAAGTETFRILSLTFVSVFPAVLVGNAIFAFDRQKSFLAYTFLGIFGNAFFNLLFIPAFGIVGAAWSTVLVNIIISIYAWRKLKGIMPFAILPRLPKTALAGVAMTGVAAVLYALGTPSFPAMAVTGLAYPLTLLLLRDPLVVELRSLFR</sequence>
<dbReference type="GO" id="GO:0005886">
    <property type="term" value="C:plasma membrane"/>
    <property type="evidence" value="ECO:0007669"/>
    <property type="project" value="UniProtKB-SubCell"/>
</dbReference>
<protein>
    <submittedName>
        <fullName evidence="7">Uncharacterized protein</fullName>
    </submittedName>
</protein>
<organism evidence="7 8">
    <name type="scientific">Candidatus Liptonbacteria bacterium GWC1_60_9</name>
    <dbReference type="NCBI Taxonomy" id="1798645"/>
    <lineage>
        <taxon>Bacteria</taxon>
        <taxon>Candidatus Liptoniibacteriota</taxon>
    </lineage>
</organism>
<feature type="transmembrane region" description="Helical" evidence="6">
    <location>
        <begin position="224"/>
        <end position="249"/>
    </location>
</feature>
<dbReference type="CDD" id="cd13128">
    <property type="entry name" value="MATE_Wzx_like"/>
    <property type="match status" value="1"/>
</dbReference>
<feature type="transmembrane region" description="Helical" evidence="6">
    <location>
        <begin position="395"/>
        <end position="413"/>
    </location>
</feature>
<evidence type="ECO:0000313" key="8">
    <source>
        <dbReference type="Proteomes" id="UP000176349"/>
    </source>
</evidence>
<keyword evidence="2" id="KW-1003">Cell membrane</keyword>
<feature type="transmembrane region" description="Helical" evidence="6">
    <location>
        <begin position="185"/>
        <end position="204"/>
    </location>
</feature>